<dbReference type="EMBL" id="CP111025">
    <property type="protein sequence ID" value="WAR26829.1"/>
    <property type="molecule type" value="Genomic_DNA"/>
</dbReference>
<organism evidence="2 3">
    <name type="scientific">Mya arenaria</name>
    <name type="common">Soft-shell clam</name>
    <dbReference type="NCBI Taxonomy" id="6604"/>
    <lineage>
        <taxon>Eukaryota</taxon>
        <taxon>Metazoa</taxon>
        <taxon>Spiralia</taxon>
        <taxon>Lophotrochozoa</taxon>
        <taxon>Mollusca</taxon>
        <taxon>Bivalvia</taxon>
        <taxon>Autobranchia</taxon>
        <taxon>Heteroconchia</taxon>
        <taxon>Euheterodonta</taxon>
        <taxon>Imparidentia</taxon>
        <taxon>Neoheterodontei</taxon>
        <taxon>Myida</taxon>
        <taxon>Myoidea</taxon>
        <taxon>Myidae</taxon>
        <taxon>Mya</taxon>
    </lineage>
</organism>
<keyword evidence="3" id="KW-1185">Reference proteome</keyword>
<dbReference type="Proteomes" id="UP001164746">
    <property type="component" value="Chromosome 14"/>
</dbReference>
<accession>A0ABY7G096</accession>
<feature type="coiled-coil region" evidence="1">
    <location>
        <begin position="63"/>
        <end position="145"/>
    </location>
</feature>
<keyword evidence="1" id="KW-0175">Coiled coil</keyword>
<reference evidence="2" key="1">
    <citation type="submission" date="2022-11" db="EMBL/GenBank/DDBJ databases">
        <title>Centuries of genome instability and evolution in soft-shell clam transmissible cancer (bioRxiv).</title>
        <authorList>
            <person name="Hart S.F.M."/>
            <person name="Yonemitsu M.A."/>
            <person name="Giersch R.M."/>
            <person name="Beal B.F."/>
            <person name="Arriagada G."/>
            <person name="Davis B.W."/>
            <person name="Ostrander E.A."/>
            <person name="Goff S.P."/>
            <person name="Metzger M.J."/>
        </authorList>
    </citation>
    <scope>NUCLEOTIDE SEQUENCE</scope>
    <source>
        <strain evidence="2">MELC-2E11</strain>
        <tissue evidence="2">Siphon/mantle</tissue>
    </source>
</reference>
<evidence type="ECO:0000313" key="3">
    <source>
        <dbReference type="Proteomes" id="UP001164746"/>
    </source>
</evidence>
<gene>
    <name evidence="2" type="ORF">MAR_012533</name>
</gene>
<evidence type="ECO:0000313" key="2">
    <source>
        <dbReference type="EMBL" id="WAR26829.1"/>
    </source>
</evidence>
<sequence length="161" mass="19145">MTDESIRLRNQVELLREELRLTKDQYGRAHDNHEHILSQAKSALIEEKTRLELRYKSKSTRVIENLKYKAQVLDGKREELELEKQALQSCVPQNTYNSLKKQLKDLHRRHTEFKRVLLSSGVQQERRHQEDLKLLRQRLDLLDDNQQQQLGEFAEIATSTE</sequence>
<evidence type="ECO:0000256" key="1">
    <source>
        <dbReference type="SAM" id="Coils"/>
    </source>
</evidence>
<protein>
    <submittedName>
        <fullName evidence="2">CEP83-like protein</fullName>
    </submittedName>
</protein>
<proteinExistence type="predicted"/>
<name>A0ABY7G096_MYAAR</name>